<dbReference type="EMBL" id="CP034235">
    <property type="protein sequence ID" value="QGQ99656.1"/>
    <property type="molecule type" value="Genomic_DNA"/>
</dbReference>
<evidence type="ECO:0008006" key="3">
    <source>
        <dbReference type="Google" id="ProtNLM"/>
    </source>
</evidence>
<dbReference type="Pfam" id="PF08892">
    <property type="entry name" value="YqcI_YcgG"/>
    <property type="match status" value="1"/>
</dbReference>
<dbReference type="KEGG" id="ppsc:EHS13_34740"/>
<name>A0A6B8RWV2_9BACL</name>
<accession>A0A6B8RWV2</accession>
<keyword evidence="2" id="KW-1185">Reference proteome</keyword>
<dbReference type="InterPro" id="IPR014988">
    <property type="entry name" value="Uncharacterised_YqcI/YcgG"/>
</dbReference>
<gene>
    <name evidence="1" type="ORF">EHS13_34740</name>
</gene>
<dbReference type="PANTHER" id="PTHR40045:SF1">
    <property type="entry name" value="YQCI_YCGG FAMILY PROTEIN"/>
    <property type="match status" value="1"/>
</dbReference>
<dbReference type="Proteomes" id="UP000426246">
    <property type="component" value="Chromosome"/>
</dbReference>
<dbReference type="PANTHER" id="PTHR40045">
    <property type="entry name" value="YCGG FAMILY PROTEIN"/>
    <property type="match status" value="1"/>
</dbReference>
<evidence type="ECO:0000313" key="1">
    <source>
        <dbReference type="EMBL" id="QGQ99656.1"/>
    </source>
</evidence>
<organism evidence="1 2">
    <name type="scientific">Paenibacillus psychroresistens</name>
    <dbReference type="NCBI Taxonomy" id="1778678"/>
    <lineage>
        <taxon>Bacteria</taxon>
        <taxon>Bacillati</taxon>
        <taxon>Bacillota</taxon>
        <taxon>Bacilli</taxon>
        <taxon>Bacillales</taxon>
        <taxon>Paenibacillaceae</taxon>
        <taxon>Paenibacillus</taxon>
    </lineage>
</organism>
<dbReference type="OrthoDB" id="112290at2"/>
<reference evidence="2" key="1">
    <citation type="submission" date="2018-11" db="EMBL/GenBank/DDBJ databases">
        <title>Complete genome sequence of Paenibacillus sp. ML311-T8.</title>
        <authorList>
            <person name="Nam Y.-D."/>
            <person name="Kang J."/>
            <person name="Chung W.-H."/>
            <person name="Park Y.S."/>
        </authorList>
    </citation>
    <scope>NUCLEOTIDE SEQUENCE [LARGE SCALE GENOMIC DNA]</scope>
    <source>
        <strain evidence="2">ML311-T8</strain>
    </source>
</reference>
<dbReference type="AlphaFoldDB" id="A0A6B8RWV2"/>
<dbReference type="RefSeq" id="WP_155704821.1">
    <property type="nucleotide sequence ID" value="NZ_CP034235.1"/>
</dbReference>
<sequence>MSELFSKSRLDQHPSTLRNWQLQAYNDFAAMLNDDENAYPCIPGKQGFLADHLRFGFIPDPNSEAASRELASLLMQYGQISRETGKYASLVVFTQPLEGVQKKSIEEYEHVFWELMNKVNSYDQKAWPPEVSRDPSQASWEFCFDGNPYFIFCATPAHTIRKSRHFSSLLLAFQPRWVFADINDSTPFGLKIKKAIRSRLVEYDGIPAHPSLNWYGQKDNLEWKQYYLRDDDQVPAQCPFAKMKL</sequence>
<proteinExistence type="predicted"/>
<evidence type="ECO:0000313" key="2">
    <source>
        <dbReference type="Proteomes" id="UP000426246"/>
    </source>
</evidence>
<protein>
    <recommendedName>
        <fullName evidence="3">YqcI/YcgG family protein</fullName>
    </recommendedName>
</protein>